<dbReference type="AlphaFoldDB" id="A0A165C8X1"/>
<proteinExistence type="predicted"/>
<dbReference type="PANTHER" id="PTHR33096:SF1">
    <property type="entry name" value="CXC1-LIKE CYSTEINE CLUSTER ASSOCIATED WITH KDZ TRANSPOSASES DOMAIN-CONTAINING PROTEIN"/>
    <property type="match status" value="1"/>
</dbReference>
<evidence type="ECO:0000313" key="1">
    <source>
        <dbReference type="EMBL" id="KZT50420.1"/>
    </source>
</evidence>
<evidence type="ECO:0000313" key="2">
    <source>
        <dbReference type="EMBL" id="KZT50766.1"/>
    </source>
</evidence>
<feature type="non-terminal residue" evidence="1">
    <location>
        <position position="315"/>
    </location>
</feature>
<dbReference type="InterPro" id="IPR040521">
    <property type="entry name" value="KDZ"/>
</dbReference>
<protein>
    <recommendedName>
        <fullName evidence="4">CxC2-like cysteine cluster KDZ transposase-associated domain-containing protein</fullName>
    </recommendedName>
</protein>
<dbReference type="EMBL" id="KV424178">
    <property type="protein sequence ID" value="KZT50420.1"/>
    <property type="molecule type" value="Genomic_DNA"/>
</dbReference>
<sequence length="315" mass="36616">MMSHSIGQLRDEPPLPHTKLVSCDGNNSSKRFAHAGHQDHRAFDSDYLIGEEEVNTFADEVPPATLQDAPVQCTDKWKTSRATDNATHWMDGMRETGNFLFSCRHGMILFSSDMVRSGELSKYPLAGVQRLLQVFGEGIAVGYDIGCDFSGTAMRSRLGKDIRALRLSFYVGAFHGYAHNRKCQLEFHPRIQCTAGLEDFETNEWIFSRQNGTAHLFRYASRFHRHMTLHLFWEQWDHDRRAVLADFLHKKYKHALEILDTVGPTVRLYQARSQISDEQFRQFIVDEKEYFQQLRKEPEEEKIQYEYLETLQELS</sequence>
<evidence type="ECO:0000313" key="3">
    <source>
        <dbReference type="Proteomes" id="UP000076842"/>
    </source>
</evidence>
<keyword evidence="3" id="KW-1185">Reference proteome</keyword>
<reference evidence="1 3" key="1">
    <citation type="journal article" date="2016" name="Mol. Biol. Evol.">
        <title>Comparative Genomics of Early-Diverging Mushroom-Forming Fungi Provides Insights into the Origins of Lignocellulose Decay Capabilities.</title>
        <authorList>
            <person name="Nagy L.G."/>
            <person name="Riley R."/>
            <person name="Tritt A."/>
            <person name="Adam C."/>
            <person name="Daum C."/>
            <person name="Floudas D."/>
            <person name="Sun H."/>
            <person name="Yadav J.S."/>
            <person name="Pangilinan J."/>
            <person name="Larsson K.H."/>
            <person name="Matsuura K."/>
            <person name="Barry K."/>
            <person name="Labutti K."/>
            <person name="Kuo R."/>
            <person name="Ohm R.A."/>
            <person name="Bhattacharya S.S."/>
            <person name="Shirouzu T."/>
            <person name="Yoshinaga Y."/>
            <person name="Martin F.M."/>
            <person name="Grigoriev I.V."/>
            <person name="Hibbett D.S."/>
        </authorList>
    </citation>
    <scope>NUCLEOTIDE SEQUENCE [LARGE SCALE GENOMIC DNA]</scope>
    <source>
        <strain evidence="1 3">HHB12733</strain>
    </source>
</reference>
<dbReference type="EMBL" id="KV424146">
    <property type="protein sequence ID" value="KZT50766.1"/>
    <property type="molecule type" value="Genomic_DNA"/>
</dbReference>
<organism evidence="1 3">
    <name type="scientific">Calocera cornea HHB12733</name>
    <dbReference type="NCBI Taxonomy" id="1353952"/>
    <lineage>
        <taxon>Eukaryota</taxon>
        <taxon>Fungi</taxon>
        <taxon>Dikarya</taxon>
        <taxon>Basidiomycota</taxon>
        <taxon>Agaricomycotina</taxon>
        <taxon>Dacrymycetes</taxon>
        <taxon>Dacrymycetales</taxon>
        <taxon>Dacrymycetaceae</taxon>
        <taxon>Calocera</taxon>
    </lineage>
</organism>
<dbReference type="OrthoDB" id="3251205at2759"/>
<gene>
    <name evidence="1" type="ORF">CALCODRAFT_407841</name>
    <name evidence="2" type="ORF">CALCODRAFT_418002</name>
</gene>
<dbReference type="PANTHER" id="PTHR33096">
    <property type="entry name" value="CXC2 DOMAIN-CONTAINING PROTEIN"/>
    <property type="match status" value="1"/>
</dbReference>
<dbReference type="STRING" id="1353952.A0A165C8X1"/>
<evidence type="ECO:0008006" key="4">
    <source>
        <dbReference type="Google" id="ProtNLM"/>
    </source>
</evidence>
<name>A0A165C8X1_9BASI</name>
<dbReference type="Proteomes" id="UP000076842">
    <property type="component" value="Unassembled WGS sequence"/>
</dbReference>
<dbReference type="Pfam" id="PF18758">
    <property type="entry name" value="KDZ"/>
    <property type="match status" value="1"/>
</dbReference>
<accession>A0A165C8X1</accession>